<dbReference type="Pfam" id="PF05495">
    <property type="entry name" value="zf-CHY"/>
    <property type="match status" value="1"/>
</dbReference>
<keyword evidence="5" id="KW-1133">Transmembrane helix</keyword>
<evidence type="ECO:0000313" key="10">
    <source>
        <dbReference type="RefSeq" id="XP_060675931.1"/>
    </source>
</evidence>
<dbReference type="PROSITE" id="PS51270">
    <property type="entry name" value="ZF_CTCHY"/>
    <property type="match status" value="1"/>
</dbReference>
<keyword evidence="5" id="KW-0812">Transmembrane</keyword>
<dbReference type="CDD" id="cd12108">
    <property type="entry name" value="Hr-like"/>
    <property type="match status" value="3"/>
</dbReference>
<reference evidence="10" key="1">
    <citation type="submission" date="2025-08" db="UniProtKB">
        <authorList>
            <consortium name="RefSeq"/>
        </authorList>
    </citation>
    <scope>IDENTIFICATION</scope>
    <source>
        <tissue evidence="10">Seedling</tissue>
    </source>
</reference>
<proteinExistence type="predicted"/>
<dbReference type="InterPro" id="IPR017921">
    <property type="entry name" value="Znf_CTCHY"/>
</dbReference>
<dbReference type="Gene3D" id="1.20.120.520">
    <property type="entry name" value="nmb1532 protein domain like"/>
    <property type="match status" value="3"/>
</dbReference>
<dbReference type="SUPFAM" id="SSF57850">
    <property type="entry name" value="RING/U-box"/>
    <property type="match status" value="1"/>
</dbReference>
<dbReference type="InterPro" id="IPR013083">
    <property type="entry name" value="Znf_RING/FYVE/PHD"/>
</dbReference>
<dbReference type="Proteomes" id="UP001652623">
    <property type="component" value="Chromosome 8"/>
</dbReference>
<keyword evidence="1" id="KW-0479">Metal-binding</keyword>
<dbReference type="PANTHER" id="PTHR21319:SF61">
    <property type="entry name" value="ZINC FINGER PROTEIN BRUTUS"/>
    <property type="match status" value="1"/>
</dbReference>
<feature type="domain" description="RING-type" evidence="6">
    <location>
        <begin position="1025"/>
        <end position="1067"/>
    </location>
</feature>
<accession>A0ABM4AGS2</accession>
<dbReference type="Gene3D" id="3.30.40.10">
    <property type="entry name" value="Zinc/RING finger domain, C3HC4 (zinc finger)"/>
    <property type="match status" value="1"/>
</dbReference>
<evidence type="ECO:0000259" key="8">
    <source>
        <dbReference type="PROSITE" id="PS51270"/>
    </source>
</evidence>
<evidence type="ECO:0000256" key="5">
    <source>
        <dbReference type="SAM" id="Phobius"/>
    </source>
</evidence>
<dbReference type="GeneID" id="107413185"/>
<dbReference type="InterPro" id="IPR008913">
    <property type="entry name" value="Znf_CHY"/>
</dbReference>
<dbReference type="InterPro" id="IPR037275">
    <property type="entry name" value="Znf_CTCHY_sf"/>
</dbReference>
<dbReference type="SUPFAM" id="SSF161245">
    <property type="entry name" value="Zinc hairpin stack"/>
    <property type="match status" value="1"/>
</dbReference>
<keyword evidence="5" id="KW-0472">Membrane</keyword>
<sequence>MPLMGLKSREGVASLSEQKSPILFLYVFHKAIRNELDGLHQWARAYASGEHDNIGLLFERFCFLGSIYKHQLSAKDEVIFAALDTRVKGIAQTYSIQHKGEKNVFDKLFEQLNSIIIHNKQGSLQRELETFFGVLRLLVSKNMANEEEQVFPLMNEKFSFEDQASLICQFLCSIPTFVLSKLLSWLPTSISTDEYQDLCKCLSQILPHQKLFQQAIFNWTNGIDHTCDHCSVTHQMENANSGNELNKSNPIDDILLWHIAIKRELNDMFEKAKRLYISGNFSERSAFSKSMQFISEICIFHSIAEDKVILPAVYGEASFFNEHAHEEETQFMEFMHLFQSAREVSVASSTEFYSKLCTHADKIMHTINMHFHIEEDQVLPLSRKLFDAKRQLELLYQSFCLMPLKLIERVLPWLVRTLNHEQSLKMLNNLKLAAPARDIALVTLFSDWASNDGNLQSVCQSSCETGFSPINSSAHLVDDFSPKSFYASSSALSAREILNTNAVKPLKTESGGSGFRILNNDNINNKDDLSSTSCSAITTTSFNCSLCGSVEQPIDVIYIFHKAIRRDMEYIDIESGKIGTDGDETFLQQFIGRFYLSWVLYRNHSNAEDNILYPALESKQVFHNVSSSYVLDHEEEERMFQDISTVLSELSRVHGTMMNSDMGTYSSTSTNVGDLVTEFSELASKLKVMCKSIRIMVDRHMLREEMELWPLFGTHFSVEEQYKMLGFVLGTTSAEVLQLFLTWVFSALSEDEQTKMMNTLKKVTKNTMFDEWLNECWKGTSKSMLQQKISKTNVSTEGVQFHGSMDQSDNVLKPIKKDIFHLNQDELKLENMKVYLDPNSNRKRKAGMLKYHMSRHWIAAGEQRKAEESREKRYKGETMAGKSASFRDVGKKVLGCEHYKRNCKLLASCCGNLFTCRFCHDTVSDHLMDWKTTSEMMCMRCLNIQPIGPICMTPSCNRFPMASYFCNICKLFDDERGIYHCSFCNLCRIGRGLGIDYFHCMSCNCCLSMNFVKHKCREKCLEAYCPVCNEYLFTSSAVIKALPCGHFIHSACLRASTWSHYTCLVCNQSSEDTMMAPTQSSPTAKGNKMVFYKCGHEKAQTETSCSNSNSKSSSFGLARFWAKKLSTLSLGFGSPVYKCGRMQITIKVLNNLGERHRDKDSCLMFCFLTCSLVVLCVITIAVVFLWHKIVGEDKYHINFW</sequence>
<dbReference type="CDD" id="cd16464">
    <property type="entry name" value="RING-H2_Pirh2-like"/>
    <property type="match status" value="1"/>
</dbReference>
<evidence type="ECO:0000259" key="6">
    <source>
        <dbReference type="PROSITE" id="PS50089"/>
    </source>
</evidence>
<dbReference type="SUPFAM" id="SSF161219">
    <property type="entry name" value="CHY zinc finger-like"/>
    <property type="match status" value="1"/>
</dbReference>
<evidence type="ECO:0000259" key="7">
    <source>
        <dbReference type="PROSITE" id="PS51266"/>
    </source>
</evidence>
<feature type="domain" description="CTCHY-type" evidence="8">
    <location>
        <begin position="961"/>
        <end position="1024"/>
    </location>
</feature>
<name>A0ABM4AGS2_ZIZJJ</name>
<dbReference type="InterPro" id="IPR001841">
    <property type="entry name" value="Znf_RING"/>
</dbReference>
<dbReference type="PROSITE" id="PS51266">
    <property type="entry name" value="ZF_CHY"/>
    <property type="match status" value="1"/>
</dbReference>
<dbReference type="SMART" id="SM00184">
    <property type="entry name" value="RING"/>
    <property type="match status" value="1"/>
</dbReference>
<evidence type="ECO:0000256" key="4">
    <source>
        <dbReference type="PROSITE-ProRule" id="PRU00601"/>
    </source>
</evidence>
<keyword evidence="2 4" id="KW-0863">Zinc-finger</keyword>
<feature type="transmembrane region" description="Helical" evidence="5">
    <location>
        <begin position="1162"/>
        <end position="1186"/>
    </location>
</feature>
<keyword evidence="9" id="KW-1185">Reference proteome</keyword>
<dbReference type="PROSITE" id="PS50089">
    <property type="entry name" value="ZF_RING_2"/>
    <property type="match status" value="1"/>
</dbReference>
<evidence type="ECO:0000256" key="2">
    <source>
        <dbReference type="ARBA" id="ARBA00022771"/>
    </source>
</evidence>
<feature type="domain" description="CHY-type" evidence="7">
    <location>
        <begin position="889"/>
        <end position="958"/>
    </location>
</feature>
<evidence type="ECO:0000256" key="3">
    <source>
        <dbReference type="ARBA" id="ARBA00022833"/>
    </source>
</evidence>
<evidence type="ECO:0000256" key="1">
    <source>
        <dbReference type="ARBA" id="ARBA00022723"/>
    </source>
</evidence>
<dbReference type="PANTHER" id="PTHR21319">
    <property type="entry name" value="RING FINGER AND CHY ZINC FINGER DOMAIN-CONTAINING PROTEIN 1"/>
    <property type="match status" value="1"/>
</dbReference>
<keyword evidence="3" id="KW-0862">Zinc</keyword>
<organism evidence="9 10">
    <name type="scientific">Ziziphus jujuba</name>
    <name type="common">Chinese jujube</name>
    <name type="synonym">Ziziphus sativa</name>
    <dbReference type="NCBI Taxonomy" id="326968"/>
    <lineage>
        <taxon>Eukaryota</taxon>
        <taxon>Viridiplantae</taxon>
        <taxon>Streptophyta</taxon>
        <taxon>Embryophyta</taxon>
        <taxon>Tracheophyta</taxon>
        <taxon>Spermatophyta</taxon>
        <taxon>Magnoliopsida</taxon>
        <taxon>eudicotyledons</taxon>
        <taxon>Gunneridae</taxon>
        <taxon>Pentapetalae</taxon>
        <taxon>rosids</taxon>
        <taxon>fabids</taxon>
        <taxon>Rosales</taxon>
        <taxon>Rhamnaceae</taxon>
        <taxon>Paliureae</taxon>
        <taxon>Ziziphus</taxon>
    </lineage>
</organism>
<dbReference type="InterPro" id="IPR037274">
    <property type="entry name" value="Znf_CHY_sf"/>
</dbReference>
<gene>
    <name evidence="10" type="primary">LOC107413185</name>
</gene>
<evidence type="ECO:0000313" key="9">
    <source>
        <dbReference type="Proteomes" id="UP001652623"/>
    </source>
</evidence>
<dbReference type="RefSeq" id="XP_060675931.1">
    <property type="nucleotide sequence ID" value="XM_060819948.1"/>
</dbReference>
<protein>
    <submittedName>
        <fullName evidence="10">Zinc finger protein BRUTUS isoform X1</fullName>
    </submittedName>
</protein>